<sequence>MKKIVLKNETIKAVFLENGDLYELSSGEIMINQLLGNSFDGSLNQIYLRIYTDNHYKVIPLIGSNSDSSLVSDNNQLFWIGNYEGVKYQVSFSLRDNLWFWTVDIEGDKQTIDLIYGQDIGLALRNTVKSNEAYTSQYIDNKILTDDGNYIIISRQTQPQLDKFPAIEQGSLNDIDSFSTDGYQFFGKQYKIDNEPKVLQQRQLDNEVYQYEFTYSGLKTKKIMLNRKSSCVFYGGFVENLSSPTDTPLIGKTIVKLKYTKPIFTVENKQGYNNTKSIGNTIVGANLTKSDLDKMFPHRLEEEYHENKLISFFTDNYHHVVLREKEANMERTTGHIILSGRSLSVKNPLMATTMYMYGVFNSQFVLGNTSKNKLMSNTRNSLNIMKSSGQRIYIKFSDKWHLLTIPSAFEMGLNSGKWYYKLEGDLITIQTYSILDGKQINTEIISQNGLNYEIAITNHIIMNDEEYEEYTYSVNNNEILIRPTEKSSVFEQYPNMYYKLALDKDCFIENEGLFGIDDTRLLILKFKDINHLNMRITGDLFDEEIEMLTTSYEIEDKKYVDYIDSLINNFKLTHPNKSMEKINQISRWYTHNMLVHYLSPHGLEQYGGAAWGLRDVSQGPVEYFLAVNKPEVVKEIIQIIFSNQFDDDGNWPQWFMFDRYETLKANESHGDIIVWPLKVVADYLTYTGDFEILYEPIPYTDRKTYHKTSESYSLMHHLNKEMTYIKNNFLNGTFLSCYGDGDWDDTLQPNDKSMKKNMASSWTVALTYQAIKKLANCLEERETEFSNKLTNLARHISDDFQKYMLTTKVIPGFVYKDNEKFEFIIHPNDNKTKIKYRFLPLNRSIISELVDLKQANINYEIIKNHLYFPDGVRLMNKPALYSGGKSKYFKRAEQSANFGREIGLQYVHAHIRFIEAMAKLGKKNETWQSLLVVNPINIQKVVPNAMLRQSNVYFSSSDGNFKTRYEAQENFDKLRTGDVGVKGGWRIYSSGPGIYLNQLISNVLGIREEKNFIIFDPILPDELDGLQMNYQINKRNVIIQFHLGTNAQKLIIDGKDVSFSYEENRYRRGGYKVLKKVFDEILTEESTIEIFC</sequence>
<feature type="domain" description="Glycoside phosphorylase C-terminal" evidence="5">
    <location>
        <begin position="1005"/>
        <end position="1091"/>
    </location>
</feature>
<keyword evidence="1" id="KW-0328">Glycosyltransferase</keyword>
<dbReference type="InterPro" id="IPR008928">
    <property type="entry name" value="6-hairpin_glycosidase_sf"/>
</dbReference>
<dbReference type="Gene3D" id="1.50.10.10">
    <property type="match status" value="1"/>
</dbReference>
<dbReference type="Pfam" id="PF21250">
    <property type="entry name" value="SOGP_2nd"/>
    <property type="match status" value="1"/>
</dbReference>
<dbReference type="AlphaFoldDB" id="A0A7X9NNI3"/>
<dbReference type="InterPro" id="IPR048773">
    <property type="entry name" value="SOGP_C"/>
</dbReference>
<dbReference type="GO" id="GO:0016757">
    <property type="term" value="F:glycosyltransferase activity"/>
    <property type="evidence" value="ECO:0007669"/>
    <property type="project" value="UniProtKB-KW"/>
</dbReference>
<dbReference type="InterPro" id="IPR048771">
    <property type="entry name" value="SOGP_2nd"/>
</dbReference>
<evidence type="ECO:0000259" key="4">
    <source>
        <dbReference type="Pfam" id="PF21250"/>
    </source>
</evidence>
<evidence type="ECO:0000259" key="5">
    <source>
        <dbReference type="Pfam" id="PF21270"/>
    </source>
</evidence>
<dbReference type="Pfam" id="PF17167">
    <property type="entry name" value="Glyco_hydro_94"/>
    <property type="match status" value="1"/>
</dbReference>
<evidence type="ECO:0000313" key="8">
    <source>
        <dbReference type="Proteomes" id="UP000588071"/>
    </source>
</evidence>
<dbReference type="InterPro" id="IPR012341">
    <property type="entry name" value="6hp_glycosidase-like_sf"/>
</dbReference>
<feature type="domain" description="Glycoside phosphorylase super sandwich" evidence="4">
    <location>
        <begin position="296"/>
        <end position="537"/>
    </location>
</feature>
<dbReference type="Pfam" id="PF21270">
    <property type="entry name" value="SOGP_4th"/>
    <property type="match status" value="1"/>
</dbReference>
<reference evidence="7 8" key="1">
    <citation type="submission" date="2020-04" db="EMBL/GenBank/DDBJ databases">
        <authorList>
            <person name="Hitch T.C.A."/>
            <person name="Wylensek D."/>
            <person name="Clavel T."/>
        </authorList>
    </citation>
    <scope>NUCLEOTIDE SEQUENCE [LARGE SCALE GENOMIC DNA]</scope>
    <source>
        <strain evidence="7 8">WCA-380-WT-3C</strain>
    </source>
</reference>
<evidence type="ECO:0000313" key="7">
    <source>
        <dbReference type="EMBL" id="NME50633.1"/>
    </source>
</evidence>
<evidence type="ECO:0000259" key="6">
    <source>
        <dbReference type="Pfam" id="PF21958"/>
    </source>
</evidence>
<dbReference type="Proteomes" id="UP000588071">
    <property type="component" value="Unassembled WGS sequence"/>
</dbReference>
<dbReference type="PANTHER" id="PTHR37469">
    <property type="entry name" value="CELLOBIONIC ACID PHOSPHORYLASE-RELATED"/>
    <property type="match status" value="1"/>
</dbReference>
<dbReference type="InterPro" id="IPR033432">
    <property type="entry name" value="GH94_catalytic"/>
</dbReference>
<dbReference type="InterPro" id="IPR052047">
    <property type="entry name" value="GH94_Enzymes"/>
</dbReference>
<name>A0A7X9NNI3_9ENTE</name>
<dbReference type="SUPFAM" id="SSF48208">
    <property type="entry name" value="Six-hairpin glycosidases"/>
    <property type="match status" value="1"/>
</dbReference>
<dbReference type="RefSeq" id="WP_168931798.1">
    <property type="nucleotide sequence ID" value="NZ_JABAFV010000023.1"/>
</dbReference>
<dbReference type="PANTHER" id="PTHR37469:SF2">
    <property type="entry name" value="CELLOBIONIC ACID PHOSPHORYLASE"/>
    <property type="match status" value="1"/>
</dbReference>
<comment type="caution">
    <text evidence="7">The sequence shown here is derived from an EMBL/GenBank/DDBJ whole genome shotgun (WGS) entry which is preliminary data.</text>
</comment>
<dbReference type="GO" id="GO:0005975">
    <property type="term" value="P:carbohydrate metabolic process"/>
    <property type="evidence" value="ECO:0007669"/>
    <property type="project" value="InterPro"/>
</dbReference>
<dbReference type="EMBL" id="JABAFV010000023">
    <property type="protein sequence ID" value="NME50633.1"/>
    <property type="molecule type" value="Genomic_DNA"/>
</dbReference>
<feature type="domain" description="SOGP N-terminal" evidence="6">
    <location>
        <begin position="15"/>
        <end position="235"/>
    </location>
</feature>
<dbReference type="Pfam" id="PF21958">
    <property type="entry name" value="SOGP_N"/>
    <property type="match status" value="1"/>
</dbReference>
<organism evidence="7 8">
    <name type="scientific">Enterococcus cecorum</name>
    <dbReference type="NCBI Taxonomy" id="44008"/>
    <lineage>
        <taxon>Bacteria</taxon>
        <taxon>Bacillati</taxon>
        <taxon>Bacillota</taxon>
        <taxon>Bacilli</taxon>
        <taxon>Lactobacillales</taxon>
        <taxon>Enterococcaceae</taxon>
        <taxon>Enterococcus</taxon>
    </lineage>
</organism>
<dbReference type="InterPro" id="IPR053831">
    <property type="entry name" value="SOGP_N"/>
</dbReference>
<protein>
    <submittedName>
        <fullName evidence="7">Cellobiose phosphorylase</fullName>
    </submittedName>
</protein>
<proteinExistence type="predicted"/>
<feature type="domain" description="Glycosyl hydrolase 94 catalytic" evidence="3">
    <location>
        <begin position="562"/>
        <end position="941"/>
    </location>
</feature>
<evidence type="ECO:0000256" key="2">
    <source>
        <dbReference type="ARBA" id="ARBA00022679"/>
    </source>
</evidence>
<accession>A0A7X9NNI3</accession>
<keyword evidence="2" id="KW-0808">Transferase</keyword>
<gene>
    <name evidence="7" type="ORF">HF857_10500</name>
</gene>
<evidence type="ECO:0000259" key="3">
    <source>
        <dbReference type="Pfam" id="PF17167"/>
    </source>
</evidence>
<evidence type="ECO:0000256" key="1">
    <source>
        <dbReference type="ARBA" id="ARBA00022676"/>
    </source>
</evidence>